<keyword evidence="7" id="KW-1185">Reference proteome</keyword>
<evidence type="ECO:0000313" key="7">
    <source>
        <dbReference type="Proteomes" id="UP000775213"/>
    </source>
</evidence>
<reference evidence="6 7" key="1">
    <citation type="journal article" date="2021" name="Hortic Res">
        <title>Chromosome-scale assembly of the Dendrobium chrysotoxum genome enhances the understanding of orchid evolution.</title>
        <authorList>
            <person name="Zhang Y."/>
            <person name="Zhang G.Q."/>
            <person name="Zhang D."/>
            <person name="Liu X.D."/>
            <person name="Xu X.Y."/>
            <person name="Sun W.H."/>
            <person name="Yu X."/>
            <person name="Zhu X."/>
            <person name="Wang Z.W."/>
            <person name="Zhao X."/>
            <person name="Zhong W.Y."/>
            <person name="Chen H."/>
            <person name="Yin W.L."/>
            <person name="Huang T."/>
            <person name="Niu S.C."/>
            <person name="Liu Z.J."/>
        </authorList>
    </citation>
    <scope>NUCLEOTIDE SEQUENCE [LARGE SCALE GENOMIC DNA]</scope>
    <source>
        <strain evidence="6">Lindl</strain>
    </source>
</reference>
<evidence type="ECO:0000256" key="5">
    <source>
        <dbReference type="SAM" id="MobiDB-lite"/>
    </source>
</evidence>
<evidence type="ECO:0000256" key="1">
    <source>
        <dbReference type="ARBA" id="ARBA00004656"/>
    </source>
</evidence>
<comment type="caution">
    <text evidence="6">The sequence shown here is derived from an EMBL/GenBank/DDBJ whole genome shotgun (WGS) entry which is preliminary data.</text>
</comment>
<name>A0AAV7HPC7_DENCH</name>
<dbReference type="AlphaFoldDB" id="A0AAV7HPC7"/>
<comment type="subcellular location">
    <subcellularLocation>
        <location evidence="1">Lysosome membrane</location>
    </subcellularLocation>
</comment>
<protein>
    <submittedName>
        <fullName evidence="6">Uncharacterized protein</fullName>
    </submittedName>
</protein>
<dbReference type="PANTHER" id="PTHR21146:SF0">
    <property type="entry name" value="BLOC-1-RELATED COMPLEX SUBUNIT 8"/>
    <property type="match status" value="1"/>
</dbReference>
<dbReference type="PANTHER" id="PTHR21146">
    <property type="entry name" value="MEF2B PROTEIN"/>
    <property type="match status" value="1"/>
</dbReference>
<accession>A0AAV7HPC7</accession>
<feature type="region of interest" description="Disordered" evidence="5">
    <location>
        <begin position="165"/>
        <end position="193"/>
    </location>
</feature>
<dbReference type="Proteomes" id="UP000775213">
    <property type="component" value="Unassembled WGS sequence"/>
</dbReference>
<evidence type="ECO:0000256" key="2">
    <source>
        <dbReference type="ARBA" id="ARBA00010463"/>
    </source>
</evidence>
<gene>
    <name evidence="6" type="ORF">IEQ34_000926</name>
</gene>
<sequence>MLGLSTADGFMSVKGGVDDMIKYLANEPSVGLYFVQQHAQASMPYLLDVKDKVMEKIHEVTLQTEDVEDSIDVVQSMTEIGYPLVEEMIKDIKTSLLIISKCQPKRGLIQMPTWGHQTDSRNSNVAVAVGSSNKSGHQDDEGSRSYLSAVLSSAKQRAVGFRRAPINQPSKFDQPVQPSSQSPFESDASTQSYADAEELPVSISLEIHERPLNPLGSHGSQDSGEVLYPSEDYSKFKYEKEAKFEAWLQESDGHDKFIRPAD</sequence>
<proteinExistence type="inferred from homology"/>
<dbReference type="GO" id="GO:0005765">
    <property type="term" value="C:lysosomal membrane"/>
    <property type="evidence" value="ECO:0007669"/>
    <property type="project" value="UniProtKB-SubCell"/>
</dbReference>
<comment type="similarity">
    <text evidence="2">Belongs to the BORCS8 family.</text>
</comment>
<keyword evidence="3" id="KW-0472">Membrane</keyword>
<feature type="compositionally biased region" description="Polar residues" evidence="5">
    <location>
        <begin position="167"/>
        <end position="193"/>
    </location>
</feature>
<keyword evidence="4" id="KW-0458">Lysosome</keyword>
<evidence type="ECO:0000256" key="3">
    <source>
        <dbReference type="ARBA" id="ARBA00023136"/>
    </source>
</evidence>
<evidence type="ECO:0000313" key="6">
    <source>
        <dbReference type="EMBL" id="KAH0469368.1"/>
    </source>
</evidence>
<organism evidence="6 7">
    <name type="scientific">Dendrobium chrysotoxum</name>
    <name type="common">Orchid</name>
    <dbReference type="NCBI Taxonomy" id="161865"/>
    <lineage>
        <taxon>Eukaryota</taxon>
        <taxon>Viridiplantae</taxon>
        <taxon>Streptophyta</taxon>
        <taxon>Embryophyta</taxon>
        <taxon>Tracheophyta</taxon>
        <taxon>Spermatophyta</taxon>
        <taxon>Magnoliopsida</taxon>
        <taxon>Liliopsida</taxon>
        <taxon>Asparagales</taxon>
        <taxon>Orchidaceae</taxon>
        <taxon>Epidendroideae</taxon>
        <taxon>Malaxideae</taxon>
        <taxon>Dendrobiinae</taxon>
        <taxon>Dendrobium</taxon>
    </lineage>
</organism>
<evidence type="ECO:0000256" key="4">
    <source>
        <dbReference type="ARBA" id="ARBA00023228"/>
    </source>
</evidence>
<dbReference type="Pfam" id="PF10167">
    <property type="entry name" value="BORCS8"/>
    <property type="match status" value="1"/>
</dbReference>
<dbReference type="InterPro" id="IPR019320">
    <property type="entry name" value="BORCS8"/>
</dbReference>
<dbReference type="EMBL" id="JAGFBR010000002">
    <property type="protein sequence ID" value="KAH0469368.1"/>
    <property type="molecule type" value="Genomic_DNA"/>
</dbReference>